<keyword evidence="5" id="KW-0812">Transmembrane</keyword>
<keyword evidence="5" id="KW-0472">Membrane</keyword>
<dbReference type="InterPro" id="IPR004089">
    <property type="entry name" value="MCPsignal_dom"/>
</dbReference>
<evidence type="ECO:0000313" key="7">
    <source>
        <dbReference type="EMBL" id="SUY48396.1"/>
    </source>
</evidence>
<keyword evidence="4" id="KW-0175">Coiled coil</keyword>
<dbReference type="AlphaFoldDB" id="A0A381JD90"/>
<reference evidence="7 8" key="1">
    <citation type="submission" date="2018-06" db="EMBL/GenBank/DDBJ databases">
        <authorList>
            <consortium name="Pathogen Informatics"/>
            <person name="Doyle S."/>
        </authorList>
    </citation>
    <scope>NUCLEOTIDE SEQUENCE [LARGE SCALE GENOMIC DNA]</scope>
    <source>
        <strain evidence="7 8">NCTC9836</strain>
    </source>
</reference>
<proteinExistence type="inferred from homology"/>
<dbReference type="Proteomes" id="UP000254664">
    <property type="component" value="Unassembled WGS sequence"/>
</dbReference>
<dbReference type="GO" id="GO:0006935">
    <property type="term" value="P:chemotaxis"/>
    <property type="evidence" value="ECO:0007669"/>
    <property type="project" value="InterPro"/>
</dbReference>
<comment type="similarity">
    <text evidence="2">Belongs to the methyl-accepting chemotaxis (MCP) protein family.</text>
</comment>
<evidence type="ECO:0000256" key="3">
    <source>
        <dbReference type="PROSITE-ProRule" id="PRU00284"/>
    </source>
</evidence>
<dbReference type="PRINTS" id="PR00260">
    <property type="entry name" value="CHEMTRNSDUCR"/>
</dbReference>
<feature type="transmembrane region" description="Helical" evidence="5">
    <location>
        <begin position="224"/>
        <end position="244"/>
    </location>
</feature>
<dbReference type="InterPro" id="IPR004090">
    <property type="entry name" value="Chemotax_Me-accpt_rcpt"/>
</dbReference>
<dbReference type="InterPro" id="IPR011644">
    <property type="entry name" value="Heme_NO-bd"/>
</dbReference>
<dbReference type="OrthoDB" id="1660488at2"/>
<evidence type="ECO:0000256" key="4">
    <source>
        <dbReference type="SAM" id="Coils"/>
    </source>
</evidence>
<gene>
    <name evidence="7" type="primary">mcpA_2</name>
    <name evidence="7" type="ORF">NCTC9836_02798</name>
</gene>
<feature type="coiled-coil region" evidence="4">
    <location>
        <begin position="337"/>
        <end position="385"/>
    </location>
</feature>
<keyword evidence="5" id="KW-1133">Transmembrane helix</keyword>
<keyword evidence="1 3" id="KW-0807">Transducer</keyword>
<dbReference type="SUPFAM" id="SSF111126">
    <property type="entry name" value="Ligand-binding domain in the NO signalling and Golgi transport"/>
    <property type="match status" value="1"/>
</dbReference>
<dbReference type="GO" id="GO:0020037">
    <property type="term" value="F:heme binding"/>
    <property type="evidence" value="ECO:0007669"/>
    <property type="project" value="InterPro"/>
</dbReference>
<accession>A0A381JD90</accession>
<dbReference type="Pfam" id="PF07700">
    <property type="entry name" value="HNOB"/>
    <property type="match status" value="1"/>
</dbReference>
<dbReference type="InterPro" id="IPR024096">
    <property type="entry name" value="NO_sig/Golgi_transp_ligand-bd"/>
</dbReference>
<dbReference type="Pfam" id="PF00015">
    <property type="entry name" value="MCPsignal"/>
    <property type="match status" value="1"/>
</dbReference>
<dbReference type="EMBL" id="UFWZ01000001">
    <property type="protein sequence ID" value="SUY48396.1"/>
    <property type="molecule type" value="Genomic_DNA"/>
</dbReference>
<dbReference type="GO" id="GO:0007165">
    <property type="term" value="P:signal transduction"/>
    <property type="evidence" value="ECO:0007669"/>
    <property type="project" value="UniProtKB-KW"/>
</dbReference>
<dbReference type="SUPFAM" id="SSF58104">
    <property type="entry name" value="Methyl-accepting chemotaxis protein (MCP) signaling domain"/>
    <property type="match status" value="1"/>
</dbReference>
<evidence type="ECO:0000259" key="6">
    <source>
        <dbReference type="PROSITE" id="PS50111"/>
    </source>
</evidence>
<feature type="transmembrane region" description="Helical" evidence="5">
    <location>
        <begin position="198"/>
        <end position="218"/>
    </location>
</feature>
<keyword evidence="8" id="KW-1185">Reference proteome</keyword>
<dbReference type="InterPro" id="IPR038158">
    <property type="entry name" value="H-NOX_domain_sf"/>
</dbReference>
<dbReference type="PROSITE" id="PS50111">
    <property type="entry name" value="CHEMOTAXIS_TRANSDUC_2"/>
    <property type="match status" value="1"/>
</dbReference>
<evidence type="ECO:0000256" key="2">
    <source>
        <dbReference type="ARBA" id="ARBA00029447"/>
    </source>
</evidence>
<dbReference type="Gene3D" id="1.10.287.950">
    <property type="entry name" value="Methyl-accepting chemotaxis protein"/>
    <property type="match status" value="1"/>
</dbReference>
<feature type="domain" description="Methyl-accepting transducer" evidence="6">
    <location>
        <begin position="311"/>
        <end position="568"/>
    </location>
</feature>
<organism evidence="7 8">
    <name type="scientific">Clostridium putrefaciens</name>
    <dbReference type="NCBI Taxonomy" id="99675"/>
    <lineage>
        <taxon>Bacteria</taxon>
        <taxon>Bacillati</taxon>
        <taxon>Bacillota</taxon>
        <taxon>Clostridia</taxon>
        <taxon>Eubacteriales</taxon>
        <taxon>Clostridiaceae</taxon>
        <taxon>Clostridium</taxon>
    </lineage>
</organism>
<evidence type="ECO:0000313" key="8">
    <source>
        <dbReference type="Proteomes" id="UP000254664"/>
    </source>
</evidence>
<dbReference type="Gene3D" id="3.90.1520.10">
    <property type="entry name" value="H-NOX domain"/>
    <property type="match status" value="1"/>
</dbReference>
<sequence length="597" mass="67295">MKGTVVSTWMKTCRRLYGNTTVDNAMKDAGWNSTKIFTPVENVDDNDIKKVISNIALSNNLEVKELWRIIGKDNLRAFHRDYPAFFQQENMYSFLKSLFDIHVVMTKKFKGAKPPLVTIEPISQREAIFFYKSERGMFDYFLGLTDGCNEFFKEDVKYEEIERTSNSLKLKMTFPKDIYYKKKYFWNNLLSFGFIKSFSAKAAIFTSITTTLVALPLVGINFKALILGLSSGIFAGIGVTLLNMPKTMIEEELKKIASGRYNYESNMVTNDFFEDIFGLIKDYKKVIKADFTQFKGMTDEMNTFVESINKISDAMSHTSEEITEVVEQVANGAVSQAENTEDAALKLNEDIESLKTIVNNENDNKLELEKALEKINNSYSNIENTSSNILQSLNSFLDVKDKGDKLQTRAKDITSIVSIVSGISEQTNLLALNASIEAARAGDQGRGFAVVAESIRKLAEQSKGAVKEINVNLEEFVDDIKLLVDNIDGQYYILKNESKSLGKVKDISYEATKSIQIVSKSMIKTINELNNEAESIANLYNTIETLASIAEENSASSEEVSASVLNYTEELQNLIGNISNFKLITENFRKDLEKYNI</sequence>
<dbReference type="RefSeq" id="WP_115642217.1">
    <property type="nucleotide sequence ID" value="NZ_UFWZ01000001.1"/>
</dbReference>
<dbReference type="GO" id="GO:0004888">
    <property type="term" value="F:transmembrane signaling receptor activity"/>
    <property type="evidence" value="ECO:0007669"/>
    <property type="project" value="InterPro"/>
</dbReference>
<dbReference type="GO" id="GO:0016020">
    <property type="term" value="C:membrane"/>
    <property type="evidence" value="ECO:0007669"/>
    <property type="project" value="InterPro"/>
</dbReference>
<dbReference type="PANTHER" id="PTHR32089:SF112">
    <property type="entry name" value="LYSOZYME-LIKE PROTEIN-RELATED"/>
    <property type="match status" value="1"/>
</dbReference>
<evidence type="ECO:0000256" key="1">
    <source>
        <dbReference type="ARBA" id="ARBA00023224"/>
    </source>
</evidence>
<dbReference type="SMART" id="SM00283">
    <property type="entry name" value="MA"/>
    <property type="match status" value="1"/>
</dbReference>
<name>A0A381JD90_9CLOT</name>
<evidence type="ECO:0000256" key="5">
    <source>
        <dbReference type="SAM" id="Phobius"/>
    </source>
</evidence>
<dbReference type="PANTHER" id="PTHR32089">
    <property type="entry name" value="METHYL-ACCEPTING CHEMOTAXIS PROTEIN MCPB"/>
    <property type="match status" value="1"/>
</dbReference>
<protein>
    <submittedName>
        <fullName evidence="7">Methyl-accepting chemotaxis sensory transducer</fullName>
    </submittedName>
</protein>